<feature type="domain" description="HTH marR-type" evidence="4">
    <location>
        <begin position="13"/>
        <end position="147"/>
    </location>
</feature>
<dbReference type="PRINTS" id="PR00598">
    <property type="entry name" value="HTHMARR"/>
</dbReference>
<dbReference type="RefSeq" id="WP_241034569.1">
    <property type="nucleotide sequence ID" value="NZ_BAAAJF010000034.1"/>
</dbReference>
<dbReference type="PANTHER" id="PTHR33164:SF94">
    <property type="entry name" value="TRANSCRIPTIONAL REGULATORY PROTEIN-RELATED"/>
    <property type="match status" value="1"/>
</dbReference>
<gene>
    <name evidence="5" type="ORF">MMF94_01640</name>
</gene>
<dbReference type="InterPro" id="IPR036388">
    <property type="entry name" value="WH-like_DNA-bd_sf"/>
</dbReference>
<dbReference type="InterPro" id="IPR000835">
    <property type="entry name" value="HTH_MarR-typ"/>
</dbReference>
<evidence type="ECO:0000313" key="6">
    <source>
        <dbReference type="Proteomes" id="UP001299970"/>
    </source>
</evidence>
<dbReference type="Pfam" id="PF12802">
    <property type="entry name" value="MarR_2"/>
    <property type="match status" value="1"/>
</dbReference>
<dbReference type="SUPFAM" id="SSF46785">
    <property type="entry name" value="Winged helix' DNA-binding domain"/>
    <property type="match status" value="1"/>
</dbReference>
<evidence type="ECO:0000256" key="2">
    <source>
        <dbReference type="ARBA" id="ARBA00023125"/>
    </source>
</evidence>
<dbReference type="PROSITE" id="PS01117">
    <property type="entry name" value="HTH_MARR_1"/>
    <property type="match status" value="1"/>
</dbReference>
<dbReference type="PROSITE" id="PS50995">
    <property type="entry name" value="HTH_MARR_2"/>
    <property type="match status" value="1"/>
</dbReference>
<geneLocation type="plasmid" evidence="5">
    <name>unnamed</name>
</geneLocation>
<keyword evidence="6" id="KW-1185">Reference proteome</keyword>
<evidence type="ECO:0000313" key="5">
    <source>
        <dbReference type="EMBL" id="MCH6164369.1"/>
    </source>
</evidence>
<keyword evidence="3" id="KW-0804">Transcription</keyword>
<evidence type="ECO:0000256" key="3">
    <source>
        <dbReference type="ARBA" id="ARBA00023163"/>
    </source>
</evidence>
<dbReference type="Proteomes" id="UP001299970">
    <property type="component" value="Unassembled WGS sequence"/>
</dbReference>
<proteinExistence type="predicted"/>
<evidence type="ECO:0000259" key="4">
    <source>
        <dbReference type="PROSITE" id="PS50995"/>
    </source>
</evidence>
<keyword evidence="2" id="KW-0238">DNA-binding</keyword>
<sequence>MAQGVAEEQEDVHPDEVDAVMAATRVLVALSARSVAGLDGQITLPQFRVLVMVASTGPVNLGAVARALGVHPSNATRACDRLVAAGLLDRRDDPGDRRNLTLDLTSAGRALVRRVMDDRRAAIAEILARMPDEQRRTLAPVLESFAAAGGEVPATDVWALGWTTSTA</sequence>
<dbReference type="InterPro" id="IPR039422">
    <property type="entry name" value="MarR/SlyA-like"/>
</dbReference>
<dbReference type="SMART" id="SM00347">
    <property type="entry name" value="HTH_MARR"/>
    <property type="match status" value="1"/>
</dbReference>
<organism evidence="5 6">
    <name type="scientific">Pseudonocardia alaniniphila</name>
    <dbReference type="NCBI Taxonomy" id="75291"/>
    <lineage>
        <taxon>Bacteria</taxon>
        <taxon>Bacillati</taxon>
        <taxon>Actinomycetota</taxon>
        <taxon>Actinomycetes</taxon>
        <taxon>Pseudonocardiales</taxon>
        <taxon>Pseudonocardiaceae</taxon>
        <taxon>Pseudonocardia</taxon>
    </lineage>
</organism>
<dbReference type="Gene3D" id="1.10.10.10">
    <property type="entry name" value="Winged helix-like DNA-binding domain superfamily/Winged helix DNA-binding domain"/>
    <property type="match status" value="1"/>
</dbReference>
<accession>A0ABS9T767</accession>
<name>A0ABS9T767_9PSEU</name>
<reference evidence="5 6" key="1">
    <citation type="submission" date="2022-03" db="EMBL/GenBank/DDBJ databases">
        <title>Pseudonocardia alaer sp. nov., a novel actinomycete isolated from reed forest soil.</title>
        <authorList>
            <person name="Wang L."/>
        </authorList>
    </citation>
    <scope>NUCLEOTIDE SEQUENCE [LARGE SCALE GENOMIC DNA]</scope>
    <source>
        <strain evidence="5 6">Y-16303</strain>
        <plasmid evidence="5">unnamed</plasmid>
    </source>
</reference>
<dbReference type="PANTHER" id="PTHR33164">
    <property type="entry name" value="TRANSCRIPTIONAL REGULATOR, MARR FAMILY"/>
    <property type="match status" value="1"/>
</dbReference>
<evidence type="ECO:0000256" key="1">
    <source>
        <dbReference type="ARBA" id="ARBA00023015"/>
    </source>
</evidence>
<dbReference type="EMBL" id="JAKXMK010000002">
    <property type="protein sequence ID" value="MCH6164369.1"/>
    <property type="molecule type" value="Genomic_DNA"/>
</dbReference>
<keyword evidence="5" id="KW-0614">Plasmid</keyword>
<comment type="caution">
    <text evidence="5">The sequence shown here is derived from an EMBL/GenBank/DDBJ whole genome shotgun (WGS) entry which is preliminary data.</text>
</comment>
<keyword evidence="1" id="KW-0805">Transcription regulation</keyword>
<dbReference type="InterPro" id="IPR023187">
    <property type="entry name" value="Tscrpt_reg_MarR-type_CS"/>
</dbReference>
<dbReference type="InterPro" id="IPR036390">
    <property type="entry name" value="WH_DNA-bd_sf"/>
</dbReference>
<protein>
    <submittedName>
        <fullName evidence="5">MarR family winged helix-turn-helix transcriptional regulator</fullName>
    </submittedName>
</protein>